<keyword evidence="1 6" id="KW-0436">Ligase</keyword>
<dbReference type="GO" id="GO:0005524">
    <property type="term" value="F:ATP binding"/>
    <property type="evidence" value="ECO:0007669"/>
    <property type="project" value="UniProtKB-UniRule"/>
</dbReference>
<evidence type="ECO:0000256" key="3">
    <source>
        <dbReference type="ARBA" id="ARBA00022741"/>
    </source>
</evidence>
<evidence type="ECO:0000256" key="4">
    <source>
        <dbReference type="ARBA" id="ARBA00022840"/>
    </source>
</evidence>
<dbReference type="GO" id="GO:0006400">
    <property type="term" value="P:tRNA modification"/>
    <property type="evidence" value="ECO:0007669"/>
    <property type="project" value="UniProtKB-UniRule"/>
</dbReference>
<comment type="similarity">
    <text evidence="6">Belongs to the tRNA(Ile)-lysidine synthase family.</text>
</comment>
<comment type="domain">
    <text evidence="6">The N-terminal region contains the highly conserved SGGXDS motif, predicted to be a P-loop motif involved in ATP binding.</text>
</comment>
<dbReference type="RefSeq" id="WP_275565989.1">
    <property type="nucleotide sequence ID" value="NZ_JARGYC010000006.1"/>
</dbReference>
<comment type="caution">
    <text evidence="8">The sequence shown here is derived from an EMBL/GenBank/DDBJ whole genome shotgun (WGS) entry which is preliminary data.</text>
</comment>
<proteinExistence type="inferred from homology"/>
<dbReference type="Proteomes" id="UP001220964">
    <property type="component" value="Unassembled WGS sequence"/>
</dbReference>
<dbReference type="GO" id="GO:0005737">
    <property type="term" value="C:cytoplasm"/>
    <property type="evidence" value="ECO:0007669"/>
    <property type="project" value="UniProtKB-SubCell"/>
</dbReference>
<evidence type="ECO:0000256" key="5">
    <source>
        <dbReference type="ARBA" id="ARBA00048539"/>
    </source>
</evidence>
<evidence type="ECO:0000313" key="8">
    <source>
        <dbReference type="EMBL" id="MDF0599847.1"/>
    </source>
</evidence>
<dbReference type="SUPFAM" id="SSF52402">
    <property type="entry name" value="Adenine nucleotide alpha hydrolases-like"/>
    <property type="match status" value="1"/>
</dbReference>
<sequence>MSHEPPLAERLRGRVAGRIAPNAPSRLGVAVSGGGDSLALLDLLMTVTGPGVPLEAVTVDHGLRPEARDEAAHVAALCARWGVPHETLRWDGGGERGNLMANARAARYRLIADWAGRRGIGAVALGHTADDVAETFLMRLARASGIDGLATMRARFELHGLSWLRPLLDIRRTDLRAYLKSRGIAWCDDPTNADLRYDRARTRQIVEVLTPLGIDAGTLGRVADNMAAARDALQHYARIEAPRCVRVDRGDVLLDRAPDPPVPAEIDRRLLVAALIFVSGADYPPRESSLTNLRAALARQESHTICGCHVSHAPDGRLRITREWNAVKDLAGPADALWDGRWRLTGPHAPELEVRALGEAVSQCPNRRTTGLPRPTLLASPSVWRGNALISAPLAGMPAGWTAELDETRCEFVASVL</sequence>
<comment type="subcellular location">
    <subcellularLocation>
        <location evidence="6">Cytoplasm</location>
    </subcellularLocation>
</comment>
<evidence type="ECO:0000313" key="9">
    <source>
        <dbReference type="Proteomes" id="UP001220964"/>
    </source>
</evidence>
<dbReference type="InterPro" id="IPR011063">
    <property type="entry name" value="TilS/TtcA_N"/>
</dbReference>
<organism evidence="8 9">
    <name type="scientific">Psychromarinibacter sediminicola</name>
    <dbReference type="NCBI Taxonomy" id="3033385"/>
    <lineage>
        <taxon>Bacteria</taxon>
        <taxon>Pseudomonadati</taxon>
        <taxon>Pseudomonadota</taxon>
        <taxon>Alphaproteobacteria</taxon>
        <taxon>Rhodobacterales</taxon>
        <taxon>Paracoccaceae</taxon>
        <taxon>Psychromarinibacter</taxon>
    </lineage>
</organism>
<feature type="binding site" evidence="6">
    <location>
        <begin position="32"/>
        <end position="37"/>
    </location>
    <ligand>
        <name>ATP</name>
        <dbReference type="ChEBI" id="CHEBI:30616"/>
    </ligand>
</feature>
<dbReference type="InterPro" id="IPR012795">
    <property type="entry name" value="tRNA_Ile_lys_synt_N"/>
</dbReference>
<dbReference type="EMBL" id="JARGYC010000006">
    <property type="protein sequence ID" value="MDF0599847.1"/>
    <property type="molecule type" value="Genomic_DNA"/>
</dbReference>
<reference evidence="8" key="1">
    <citation type="submission" date="2023-03" db="EMBL/GenBank/DDBJ databases">
        <title>Multiphase analysis and comparison of six strains from genera Psychromarinibacter, Lutimaribacter, and Maritimibacter, including a novel species: Psychromarinibacter sediminicola sp. nov.</title>
        <authorList>
            <person name="Wang Y.-H."/>
            <person name="Ye M.-Q."/>
            <person name="Du Z.-J."/>
        </authorList>
    </citation>
    <scope>NUCLEOTIDE SEQUENCE</scope>
    <source>
        <strain evidence="8">C21-152</strain>
    </source>
</reference>
<dbReference type="PANTHER" id="PTHR43033">
    <property type="entry name" value="TRNA(ILE)-LYSIDINE SYNTHASE-RELATED"/>
    <property type="match status" value="1"/>
</dbReference>
<evidence type="ECO:0000256" key="2">
    <source>
        <dbReference type="ARBA" id="ARBA00022694"/>
    </source>
</evidence>
<evidence type="ECO:0000256" key="1">
    <source>
        <dbReference type="ARBA" id="ARBA00022598"/>
    </source>
</evidence>
<dbReference type="InterPro" id="IPR012094">
    <property type="entry name" value="tRNA_Ile_lys_synt"/>
</dbReference>
<dbReference type="PANTHER" id="PTHR43033:SF1">
    <property type="entry name" value="TRNA(ILE)-LYSIDINE SYNTHASE-RELATED"/>
    <property type="match status" value="1"/>
</dbReference>
<comment type="catalytic activity">
    <reaction evidence="5 6">
        <text>cytidine(34) in tRNA(Ile2) + L-lysine + ATP = lysidine(34) in tRNA(Ile2) + AMP + diphosphate + H(+)</text>
        <dbReference type="Rhea" id="RHEA:43744"/>
        <dbReference type="Rhea" id="RHEA-COMP:10625"/>
        <dbReference type="Rhea" id="RHEA-COMP:10670"/>
        <dbReference type="ChEBI" id="CHEBI:15378"/>
        <dbReference type="ChEBI" id="CHEBI:30616"/>
        <dbReference type="ChEBI" id="CHEBI:32551"/>
        <dbReference type="ChEBI" id="CHEBI:33019"/>
        <dbReference type="ChEBI" id="CHEBI:82748"/>
        <dbReference type="ChEBI" id="CHEBI:83665"/>
        <dbReference type="ChEBI" id="CHEBI:456215"/>
        <dbReference type="EC" id="6.3.4.19"/>
    </reaction>
</comment>
<feature type="domain" description="tRNA(Ile)-lysidine/2-thiocytidine synthase N-terminal" evidence="7">
    <location>
        <begin position="28"/>
        <end position="204"/>
    </location>
</feature>
<keyword evidence="3 6" id="KW-0547">Nucleotide-binding</keyword>
<dbReference type="InterPro" id="IPR014729">
    <property type="entry name" value="Rossmann-like_a/b/a_fold"/>
</dbReference>
<dbReference type="AlphaFoldDB" id="A0AAE3NPV7"/>
<dbReference type="Gene3D" id="3.40.50.620">
    <property type="entry name" value="HUPs"/>
    <property type="match status" value="1"/>
</dbReference>
<name>A0AAE3NPV7_9RHOB</name>
<evidence type="ECO:0000259" key="7">
    <source>
        <dbReference type="Pfam" id="PF01171"/>
    </source>
</evidence>
<keyword evidence="6" id="KW-0963">Cytoplasm</keyword>
<gene>
    <name evidence="6 8" type="primary">tilS</name>
    <name evidence="8" type="ORF">P1J78_03785</name>
</gene>
<evidence type="ECO:0000256" key="6">
    <source>
        <dbReference type="HAMAP-Rule" id="MF_01161"/>
    </source>
</evidence>
<dbReference type="CDD" id="cd01992">
    <property type="entry name" value="TilS_N"/>
    <property type="match status" value="1"/>
</dbReference>
<keyword evidence="4 6" id="KW-0067">ATP-binding</keyword>
<dbReference type="HAMAP" id="MF_01161">
    <property type="entry name" value="tRNA_Ile_lys_synt"/>
    <property type="match status" value="1"/>
</dbReference>
<keyword evidence="2 6" id="KW-0819">tRNA processing</keyword>
<comment type="function">
    <text evidence="6">Ligates lysine onto the cytidine present at position 34 of the AUA codon-specific tRNA(Ile) that contains the anticodon CAU, in an ATP-dependent manner. Cytidine is converted to lysidine, thus changing the amino acid specificity of the tRNA from methionine to isoleucine.</text>
</comment>
<dbReference type="NCBIfam" id="TIGR02432">
    <property type="entry name" value="lysidine_TilS_N"/>
    <property type="match status" value="1"/>
</dbReference>
<dbReference type="GO" id="GO:0032267">
    <property type="term" value="F:tRNA(Ile)-lysidine synthase activity"/>
    <property type="evidence" value="ECO:0007669"/>
    <property type="project" value="UniProtKB-EC"/>
</dbReference>
<protein>
    <recommendedName>
        <fullName evidence="6">tRNA(Ile)-lysidine synthase</fullName>
        <ecNumber evidence="6">6.3.4.19</ecNumber>
    </recommendedName>
    <alternativeName>
        <fullName evidence="6">tRNA(Ile)-2-lysyl-cytidine synthase</fullName>
    </alternativeName>
    <alternativeName>
        <fullName evidence="6">tRNA(Ile)-lysidine synthetase</fullName>
    </alternativeName>
</protein>
<accession>A0AAE3NPV7</accession>
<dbReference type="EC" id="6.3.4.19" evidence="6"/>
<keyword evidence="9" id="KW-1185">Reference proteome</keyword>
<dbReference type="Pfam" id="PF01171">
    <property type="entry name" value="ATP_bind_3"/>
    <property type="match status" value="1"/>
</dbReference>